<dbReference type="EMBL" id="BARV01002168">
    <property type="protein sequence ID" value="GAH90208.1"/>
    <property type="molecule type" value="Genomic_DNA"/>
</dbReference>
<gene>
    <name evidence="2" type="ORF">S06H3_05762</name>
</gene>
<reference evidence="2" key="1">
    <citation type="journal article" date="2014" name="Front. Microbiol.">
        <title>High frequency of phylogenetically diverse reductive dehalogenase-homologous genes in deep subseafloor sedimentary metagenomes.</title>
        <authorList>
            <person name="Kawai M."/>
            <person name="Futagami T."/>
            <person name="Toyoda A."/>
            <person name="Takaki Y."/>
            <person name="Nishi S."/>
            <person name="Hori S."/>
            <person name="Arai W."/>
            <person name="Tsubouchi T."/>
            <person name="Morono Y."/>
            <person name="Uchiyama I."/>
            <person name="Ito T."/>
            <person name="Fujiyama A."/>
            <person name="Inagaki F."/>
            <person name="Takami H."/>
        </authorList>
    </citation>
    <scope>NUCLEOTIDE SEQUENCE</scope>
    <source>
        <strain evidence="2">Expedition CK06-06</strain>
    </source>
</reference>
<feature type="transmembrane region" description="Helical" evidence="1">
    <location>
        <begin position="9"/>
        <end position="26"/>
    </location>
</feature>
<dbReference type="AlphaFoldDB" id="X1L7R6"/>
<evidence type="ECO:0000256" key="1">
    <source>
        <dbReference type="SAM" id="Phobius"/>
    </source>
</evidence>
<accession>X1L7R6</accession>
<sequence>MNLLKSKKFLIGIILFIIVIGIIAFFNTALAVGIILIGFLTLITFLILSKIGVKSKTLYILFLITLLIHLGAVLFIYYADFQPFSGGHGDYTKYNY</sequence>
<organism evidence="2">
    <name type="scientific">marine sediment metagenome</name>
    <dbReference type="NCBI Taxonomy" id="412755"/>
    <lineage>
        <taxon>unclassified sequences</taxon>
        <taxon>metagenomes</taxon>
        <taxon>ecological metagenomes</taxon>
    </lineage>
</organism>
<keyword evidence="1" id="KW-1133">Transmembrane helix</keyword>
<proteinExistence type="predicted"/>
<comment type="caution">
    <text evidence="2">The sequence shown here is derived from an EMBL/GenBank/DDBJ whole genome shotgun (WGS) entry which is preliminary data.</text>
</comment>
<evidence type="ECO:0000313" key="2">
    <source>
        <dbReference type="EMBL" id="GAH90208.1"/>
    </source>
</evidence>
<name>X1L7R6_9ZZZZ</name>
<feature type="non-terminal residue" evidence="2">
    <location>
        <position position="96"/>
    </location>
</feature>
<feature type="transmembrane region" description="Helical" evidence="1">
    <location>
        <begin position="58"/>
        <end position="79"/>
    </location>
</feature>
<keyword evidence="1" id="KW-0812">Transmembrane</keyword>
<keyword evidence="1" id="KW-0472">Membrane</keyword>
<feature type="transmembrane region" description="Helical" evidence="1">
    <location>
        <begin position="32"/>
        <end position="51"/>
    </location>
</feature>
<protein>
    <submittedName>
        <fullName evidence="2">Uncharacterized protein</fullName>
    </submittedName>
</protein>